<dbReference type="EMBL" id="VATY01000004">
    <property type="protein sequence ID" value="TMM53756.1"/>
    <property type="molecule type" value="Genomic_DNA"/>
</dbReference>
<evidence type="ECO:0000313" key="2">
    <source>
        <dbReference type="EMBL" id="TMM53756.1"/>
    </source>
</evidence>
<protein>
    <submittedName>
        <fullName evidence="2">Uncharacterized protein</fullName>
    </submittedName>
</protein>
<dbReference type="Proteomes" id="UP000310314">
    <property type="component" value="Unassembled WGS sequence"/>
</dbReference>
<keyword evidence="1" id="KW-0812">Transmembrane</keyword>
<keyword evidence="1" id="KW-1133">Transmembrane helix</keyword>
<sequence length="584" mass="67444">MIDTDLFQNSYLLWPVAIAASVLWILFVWKEWSTPIKKRFYFHSLISLITILSLAMLALKPLSKRVVQSNAGVLLTNGYSQKHLDSLKKSIKGITILDYQENAQIGQVLDSLGNLFVLGNGVASYDFWQFENRSVRYLGAEVPSGIIDLKYTQENVLGEPLKIEGRYHNARASHRLVLQDGNSQGLDSLEFNSETIQAFELSTPLKAIGNFVFQLVEKDSLGEAILKEPLPFKVIDKNSLKILLVNSFPTFETKYLKNYLAEMGHEVVVRSQLTRGRYKFEYFNTKRIPIYRFGEKELENFDLLFIDGTSFRNLSTRSWTSIEKTIQHKGMGLFVQSEASLFDRSSKRHGLEFEKDGIPKATLNEFPKVLLEKFTFRFKDVDGIEEIHTSKGNLVTAYKRIQQGRIGASVIQNTYQLQLDGKTGIYRQFWSEIVNKLSKKKTLLTDWEVTNNFPLENHPFQFELRTSIEKPQVFSTDKYQIALRQHVDIPSLWSSTTYPKNKGWNSLLLKDKTHVGLDFFVVDSTTWQSLRTKRRQKANRRFFTAISDSFVERTITASIHPIWFFLVALFGFGYLWVYPKVFQN</sequence>
<evidence type="ECO:0000313" key="3">
    <source>
        <dbReference type="Proteomes" id="UP000310314"/>
    </source>
</evidence>
<dbReference type="OrthoDB" id="980086at2"/>
<name>A0A5S3PMV8_9FLAO</name>
<keyword evidence="3" id="KW-1185">Reference proteome</keyword>
<feature type="transmembrane region" description="Helical" evidence="1">
    <location>
        <begin position="12"/>
        <end position="29"/>
    </location>
</feature>
<dbReference type="InterPro" id="IPR029062">
    <property type="entry name" value="Class_I_gatase-like"/>
</dbReference>
<accession>A0A5S3PMV8</accession>
<gene>
    <name evidence="2" type="ORF">FEE95_17815</name>
</gene>
<evidence type="ECO:0000256" key="1">
    <source>
        <dbReference type="SAM" id="Phobius"/>
    </source>
</evidence>
<proteinExistence type="predicted"/>
<organism evidence="2 3">
    <name type="scientific">Maribacter algarum</name>
    <name type="common">ex Zhang et al. 2020</name>
    <dbReference type="NCBI Taxonomy" id="2578118"/>
    <lineage>
        <taxon>Bacteria</taxon>
        <taxon>Pseudomonadati</taxon>
        <taxon>Bacteroidota</taxon>
        <taxon>Flavobacteriia</taxon>
        <taxon>Flavobacteriales</taxon>
        <taxon>Flavobacteriaceae</taxon>
        <taxon>Maribacter</taxon>
    </lineage>
</organism>
<dbReference type="SUPFAM" id="SSF52317">
    <property type="entry name" value="Class I glutamine amidotransferase-like"/>
    <property type="match status" value="1"/>
</dbReference>
<reference evidence="2 3" key="1">
    <citation type="submission" date="2019-05" db="EMBL/GenBank/DDBJ databases">
        <authorList>
            <person name="Zhang J.-Y."/>
            <person name="Feg X."/>
            <person name="Du Z.-J."/>
        </authorList>
    </citation>
    <scope>NUCLEOTIDE SEQUENCE [LARGE SCALE GENOMIC DNA]</scope>
    <source>
        <strain evidence="2 3">RZ26</strain>
    </source>
</reference>
<feature type="transmembrane region" description="Helical" evidence="1">
    <location>
        <begin position="41"/>
        <end position="59"/>
    </location>
</feature>
<dbReference type="AlphaFoldDB" id="A0A5S3PMV8"/>
<comment type="caution">
    <text evidence="2">The sequence shown here is derived from an EMBL/GenBank/DDBJ whole genome shotgun (WGS) entry which is preliminary data.</text>
</comment>
<feature type="transmembrane region" description="Helical" evidence="1">
    <location>
        <begin position="562"/>
        <end position="578"/>
    </location>
</feature>
<dbReference type="RefSeq" id="WP_138659380.1">
    <property type="nucleotide sequence ID" value="NZ_VATY01000004.1"/>
</dbReference>
<keyword evidence="1" id="KW-0472">Membrane</keyword>